<evidence type="ECO:0000256" key="1">
    <source>
        <dbReference type="ARBA" id="ARBA00004323"/>
    </source>
</evidence>
<reference evidence="7 8" key="1">
    <citation type="journal article" date="2018" name="PLoS Genet.">
        <title>Population sequencing reveals clonal diversity and ancestral inbreeding in the grapevine cultivar Chardonnay.</title>
        <authorList>
            <person name="Roach M.J."/>
            <person name="Johnson D.L."/>
            <person name="Bohlmann J."/>
            <person name="van Vuuren H.J."/>
            <person name="Jones S.J."/>
            <person name="Pretorius I.S."/>
            <person name="Schmidt S.A."/>
            <person name="Borneman A.R."/>
        </authorList>
    </citation>
    <scope>NUCLEOTIDE SEQUENCE [LARGE SCALE GENOMIC DNA]</scope>
    <source>
        <strain evidence="8">cv. Chardonnay</strain>
        <tissue evidence="7">Leaf</tissue>
    </source>
</reference>
<evidence type="ECO:0000256" key="2">
    <source>
        <dbReference type="ARBA" id="ARBA00010271"/>
    </source>
</evidence>
<keyword evidence="4" id="KW-0812">Transmembrane</keyword>
<organism evidence="7 8">
    <name type="scientific">Vitis vinifera</name>
    <name type="common">Grape</name>
    <dbReference type="NCBI Taxonomy" id="29760"/>
    <lineage>
        <taxon>Eukaryota</taxon>
        <taxon>Viridiplantae</taxon>
        <taxon>Streptophyta</taxon>
        <taxon>Embryophyta</taxon>
        <taxon>Tracheophyta</taxon>
        <taxon>Spermatophyta</taxon>
        <taxon>Magnoliopsida</taxon>
        <taxon>eudicotyledons</taxon>
        <taxon>Gunneridae</taxon>
        <taxon>Pentapetalae</taxon>
        <taxon>rosids</taxon>
        <taxon>Vitales</taxon>
        <taxon>Vitaceae</taxon>
        <taxon>Viteae</taxon>
        <taxon>Vitis</taxon>
    </lineage>
</organism>
<evidence type="ECO:0000313" key="7">
    <source>
        <dbReference type="EMBL" id="RVW74132.1"/>
    </source>
</evidence>
<evidence type="ECO:0000256" key="3">
    <source>
        <dbReference type="ARBA" id="ARBA00022676"/>
    </source>
</evidence>
<dbReference type="PANTHER" id="PTHR11062">
    <property type="entry name" value="EXOSTOSIN HEPARAN SULFATE GLYCOSYLTRANSFERASE -RELATED"/>
    <property type="match status" value="1"/>
</dbReference>
<keyword evidence="3" id="KW-0328">Glycosyltransferase</keyword>
<sequence>MEKRFKIWAYREGDQPLMHDGPSNDIYAIEGQFMDEIESGKSQFLARHPDEANAFYIPMSLTRVVHFIYEPPHYYGKWIPRLVTDYINFVADKYPYWNRSKGADHFLVSCHDWAPDVSALKPDLYKHFIRALCNANTSERFHPIRDISIPEINIPRGKLGPPHLDQPPNKRPILAFFAGGAHGYVRSVLFKYWKEKDDEVQVFERLPRNRNYSKSMGDSKFCLCPSGYEVASPRIVEAIAAGCVPMIICDHYSLPFSDVLDWSKFSIYITSDKIPEIKKILKAVPTETYLEMQKRVKQVQRHFAINRPARPYDMLHMILHSVWLRRLNVRLPS</sequence>
<dbReference type="AlphaFoldDB" id="A0A438GPL5"/>
<gene>
    <name evidence="7" type="primary">VvCHDp000189</name>
    <name evidence="7" type="synonym">At5g11120_2</name>
    <name evidence="7" type="ORF">CK203_052244</name>
</gene>
<evidence type="ECO:0000256" key="4">
    <source>
        <dbReference type="ARBA" id="ARBA00022968"/>
    </source>
</evidence>
<dbReference type="Proteomes" id="UP000288805">
    <property type="component" value="Unassembled WGS sequence"/>
</dbReference>
<dbReference type="GO" id="GO:0016757">
    <property type="term" value="F:glycosyltransferase activity"/>
    <property type="evidence" value="ECO:0007669"/>
    <property type="project" value="UniProtKB-KW"/>
</dbReference>
<comment type="subcellular location">
    <subcellularLocation>
        <location evidence="1">Golgi apparatus membrane</location>
        <topology evidence="1">Single-pass type II membrane protein</topology>
    </subcellularLocation>
</comment>
<dbReference type="PANTHER" id="PTHR11062:SF267">
    <property type="entry name" value="EXOSTOSIN FAMILY PROTEIN"/>
    <property type="match status" value="1"/>
</dbReference>
<dbReference type="EMBL" id="QGNW01000376">
    <property type="protein sequence ID" value="RVW74132.1"/>
    <property type="molecule type" value="Genomic_DNA"/>
</dbReference>
<dbReference type="InterPro" id="IPR040911">
    <property type="entry name" value="Exostosin_GT47"/>
</dbReference>
<name>A0A438GPL5_VITVI</name>
<accession>A0A438GPL5</accession>
<dbReference type="GO" id="GO:0000139">
    <property type="term" value="C:Golgi membrane"/>
    <property type="evidence" value="ECO:0007669"/>
    <property type="project" value="UniProtKB-SubCell"/>
</dbReference>
<evidence type="ECO:0000256" key="5">
    <source>
        <dbReference type="ARBA" id="ARBA00023034"/>
    </source>
</evidence>
<keyword evidence="5" id="KW-0333">Golgi apparatus</keyword>
<evidence type="ECO:0000259" key="6">
    <source>
        <dbReference type="Pfam" id="PF03016"/>
    </source>
</evidence>
<comment type="similarity">
    <text evidence="2">Belongs to the glycosyltransferase 47 family.</text>
</comment>
<evidence type="ECO:0000313" key="8">
    <source>
        <dbReference type="Proteomes" id="UP000288805"/>
    </source>
</evidence>
<protein>
    <submittedName>
        <fullName evidence="7">Putative glycosyltransferase</fullName>
    </submittedName>
</protein>
<keyword evidence="4" id="KW-0735">Signal-anchor</keyword>
<proteinExistence type="inferred from homology"/>
<dbReference type="InterPro" id="IPR004263">
    <property type="entry name" value="Exostosin"/>
</dbReference>
<comment type="caution">
    <text evidence="7">The sequence shown here is derived from an EMBL/GenBank/DDBJ whole genome shotgun (WGS) entry which is preliminary data.</text>
</comment>
<feature type="domain" description="Exostosin GT47" evidence="6">
    <location>
        <begin position="2"/>
        <end position="283"/>
    </location>
</feature>
<keyword evidence="7" id="KW-0808">Transferase</keyword>
<dbReference type="Pfam" id="PF03016">
    <property type="entry name" value="Exostosin_GT47"/>
    <property type="match status" value="1"/>
</dbReference>